<protein>
    <submittedName>
        <fullName evidence="1">Uncharacterized protein</fullName>
    </submittedName>
</protein>
<organism evidence="1 2">
    <name type="scientific">Stylosanthes scabra</name>
    <dbReference type="NCBI Taxonomy" id="79078"/>
    <lineage>
        <taxon>Eukaryota</taxon>
        <taxon>Viridiplantae</taxon>
        <taxon>Streptophyta</taxon>
        <taxon>Embryophyta</taxon>
        <taxon>Tracheophyta</taxon>
        <taxon>Spermatophyta</taxon>
        <taxon>Magnoliopsida</taxon>
        <taxon>eudicotyledons</taxon>
        <taxon>Gunneridae</taxon>
        <taxon>Pentapetalae</taxon>
        <taxon>rosids</taxon>
        <taxon>fabids</taxon>
        <taxon>Fabales</taxon>
        <taxon>Fabaceae</taxon>
        <taxon>Papilionoideae</taxon>
        <taxon>50 kb inversion clade</taxon>
        <taxon>dalbergioids sensu lato</taxon>
        <taxon>Dalbergieae</taxon>
        <taxon>Pterocarpus clade</taxon>
        <taxon>Stylosanthes</taxon>
    </lineage>
</organism>
<comment type="caution">
    <text evidence="1">The sequence shown here is derived from an EMBL/GenBank/DDBJ whole genome shotgun (WGS) entry which is preliminary data.</text>
</comment>
<reference evidence="1 2" key="1">
    <citation type="journal article" date="2023" name="Plants (Basel)">
        <title>Bridging the Gap: Combining Genomics and Transcriptomics Approaches to Understand Stylosanthes scabra, an Orphan Legume from the Brazilian Caatinga.</title>
        <authorList>
            <person name="Ferreira-Neto J.R.C."/>
            <person name="da Silva M.D."/>
            <person name="Binneck E."/>
            <person name="de Melo N.F."/>
            <person name="da Silva R.H."/>
            <person name="de Melo A.L.T.M."/>
            <person name="Pandolfi V."/>
            <person name="Bustamante F.O."/>
            <person name="Brasileiro-Vidal A.C."/>
            <person name="Benko-Iseppon A.M."/>
        </authorList>
    </citation>
    <scope>NUCLEOTIDE SEQUENCE [LARGE SCALE GENOMIC DNA]</scope>
    <source>
        <tissue evidence="1">Leaves</tissue>
    </source>
</reference>
<feature type="non-terminal residue" evidence="1">
    <location>
        <position position="1"/>
    </location>
</feature>
<name>A0ABU6WVV3_9FABA</name>
<gene>
    <name evidence="1" type="ORF">PIB30_101972</name>
</gene>
<proteinExistence type="predicted"/>
<keyword evidence="2" id="KW-1185">Reference proteome</keyword>
<dbReference type="Proteomes" id="UP001341840">
    <property type="component" value="Unassembled WGS sequence"/>
</dbReference>
<dbReference type="EMBL" id="JASCZI010184307">
    <property type="protein sequence ID" value="MED6190054.1"/>
    <property type="molecule type" value="Genomic_DNA"/>
</dbReference>
<evidence type="ECO:0000313" key="1">
    <source>
        <dbReference type="EMBL" id="MED6190054.1"/>
    </source>
</evidence>
<evidence type="ECO:0000313" key="2">
    <source>
        <dbReference type="Proteomes" id="UP001341840"/>
    </source>
</evidence>
<accession>A0ABU6WVV3</accession>
<sequence>WELGTLKHVLSLLQSMSPTPRHEVWRLGVAAANRVWWGFSCVAGGFFLGTPRRDWVYVGNGWVTPRRGSARLGIGGLGLGYAEATLKRGLWRGLGFALGRVWFVSA</sequence>